<dbReference type="Pfam" id="PF00041">
    <property type="entry name" value="fn3"/>
    <property type="match status" value="2"/>
</dbReference>
<protein>
    <submittedName>
        <fullName evidence="5">Immunoglobulin superfamily member 22</fullName>
    </submittedName>
</protein>
<dbReference type="InterPro" id="IPR050964">
    <property type="entry name" value="Striated_Muscle_Regulatory"/>
</dbReference>
<dbReference type="OMA" id="IEPPGFA"/>
<dbReference type="Pfam" id="PF07679">
    <property type="entry name" value="I-set"/>
    <property type="match status" value="4"/>
</dbReference>
<dbReference type="FunFam" id="2.60.40.10:FF:001522">
    <property type="entry name" value="immunoglobulin superfamily member 22"/>
    <property type="match status" value="1"/>
</dbReference>
<dbReference type="SUPFAM" id="SSF49265">
    <property type="entry name" value="Fibronectin type III"/>
    <property type="match status" value="1"/>
</dbReference>
<keyword evidence="1" id="KW-0677">Repeat</keyword>
<dbReference type="GO" id="GO:0031430">
    <property type="term" value="C:M band"/>
    <property type="evidence" value="ECO:0007669"/>
    <property type="project" value="TreeGrafter"/>
</dbReference>
<proteinExistence type="predicted"/>
<feature type="domain" description="Ig-like" evidence="3">
    <location>
        <begin position="231"/>
        <end position="321"/>
    </location>
</feature>
<dbReference type="InParanoid" id="G3U743"/>
<organism evidence="5 6">
    <name type="scientific">Loxodonta africana</name>
    <name type="common">African elephant</name>
    <dbReference type="NCBI Taxonomy" id="9785"/>
    <lineage>
        <taxon>Eukaryota</taxon>
        <taxon>Metazoa</taxon>
        <taxon>Chordata</taxon>
        <taxon>Craniata</taxon>
        <taxon>Vertebrata</taxon>
        <taxon>Euteleostomi</taxon>
        <taxon>Mammalia</taxon>
        <taxon>Eutheria</taxon>
        <taxon>Afrotheria</taxon>
        <taxon>Proboscidea</taxon>
        <taxon>Elephantidae</taxon>
        <taxon>Loxodonta</taxon>
    </lineage>
</organism>
<dbReference type="InterPro" id="IPR003961">
    <property type="entry name" value="FN3_dom"/>
</dbReference>
<dbReference type="Gene3D" id="2.60.40.10">
    <property type="entry name" value="Immunoglobulins"/>
    <property type="match status" value="7"/>
</dbReference>
<dbReference type="GeneTree" id="ENSGT00940000160123"/>
<dbReference type="InterPro" id="IPR003599">
    <property type="entry name" value="Ig_sub"/>
</dbReference>
<reference evidence="5" key="3">
    <citation type="submission" date="2025-09" db="UniProtKB">
        <authorList>
            <consortium name="Ensembl"/>
        </authorList>
    </citation>
    <scope>IDENTIFICATION</scope>
    <source>
        <strain evidence="5">Isolate ISIS603380</strain>
    </source>
</reference>
<feature type="domain" description="Fibronectin type-III" evidence="4">
    <location>
        <begin position="627"/>
        <end position="722"/>
    </location>
</feature>
<dbReference type="SMART" id="SM00060">
    <property type="entry name" value="FN3"/>
    <property type="match status" value="2"/>
</dbReference>
<dbReference type="AlphaFoldDB" id="G3U743"/>
<reference evidence="5 6" key="1">
    <citation type="submission" date="2009-06" db="EMBL/GenBank/DDBJ databases">
        <title>The Genome Sequence of Loxodonta africana (African elephant).</title>
        <authorList>
            <person name="Di Palma F."/>
            <person name="Heiman D."/>
            <person name="Young S."/>
            <person name="Johnson J."/>
            <person name="Lander E.S."/>
            <person name="Lindblad-Toh K."/>
        </authorList>
    </citation>
    <scope>NUCLEOTIDE SEQUENCE [LARGE SCALE GENOMIC DNA]</scope>
    <source>
        <strain evidence="5 6">Isolate ISIS603380</strain>
    </source>
</reference>
<dbReference type="InterPro" id="IPR036116">
    <property type="entry name" value="FN3_sf"/>
</dbReference>
<dbReference type="Pfam" id="PF18362">
    <property type="entry name" value="THB"/>
    <property type="match status" value="1"/>
</dbReference>
<dbReference type="GO" id="GO:0045214">
    <property type="term" value="P:sarcomere organization"/>
    <property type="evidence" value="ECO:0007669"/>
    <property type="project" value="TreeGrafter"/>
</dbReference>
<dbReference type="STRING" id="9785.ENSLAFP00000023651"/>
<dbReference type="InterPro" id="IPR040849">
    <property type="entry name" value="MyBP-C_THB"/>
</dbReference>
<feature type="domain" description="Ig-like" evidence="3">
    <location>
        <begin position="68"/>
        <end position="159"/>
    </location>
</feature>
<dbReference type="CDD" id="cd00063">
    <property type="entry name" value="FN3"/>
    <property type="match status" value="2"/>
</dbReference>
<feature type="domain" description="Ig-like" evidence="3">
    <location>
        <begin position="398"/>
        <end position="488"/>
    </location>
</feature>
<dbReference type="eggNOG" id="KOG0613">
    <property type="taxonomic scope" value="Eukaryota"/>
</dbReference>
<dbReference type="HOGENOM" id="CLU_006405_2_1_1"/>
<dbReference type="SMART" id="SM00409">
    <property type="entry name" value="IG"/>
    <property type="match status" value="4"/>
</dbReference>
<dbReference type="FunFam" id="2.60.40.10:FF:001539">
    <property type="entry name" value="Immunoglobulin superfamily member 22"/>
    <property type="match status" value="1"/>
</dbReference>
<dbReference type="FunFam" id="2.60.40.10:FF:001498">
    <property type="entry name" value="immunoglobulin superfamily member 22"/>
    <property type="match status" value="1"/>
</dbReference>
<evidence type="ECO:0000259" key="3">
    <source>
        <dbReference type="PROSITE" id="PS50835"/>
    </source>
</evidence>
<dbReference type="SUPFAM" id="SSF48726">
    <property type="entry name" value="Immunoglobulin"/>
    <property type="match status" value="5"/>
</dbReference>
<name>G3U743_LOXAF</name>
<evidence type="ECO:0000256" key="2">
    <source>
        <dbReference type="ARBA" id="ARBA00023319"/>
    </source>
</evidence>
<accession>G3U743</accession>
<dbReference type="Proteomes" id="UP000007646">
    <property type="component" value="Unassembled WGS sequence"/>
</dbReference>
<dbReference type="Ensembl" id="ENSLAFT00000030737.1">
    <property type="protein sequence ID" value="ENSLAFP00000023651.1"/>
    <property type="gene ID" value="ENSLAFG00000031965.1"/>
</dbReference>
<keyword evidence="6" id="KW-1185">Reference proteome</keyword>
<dbReference type="FunFam" id="2.60.40.10:FF:000034">
    <property type="entry name" value="Titin isoform A"/>
    <property type="match status" value="1"/>
</dbReference>
<gene>
    <name evidence="5" type="primary">IGSF22</name>
</gene>
<dbReference type="FunFam" id="2.60.40.10:FF:001451">
    <property type="entry name" value="immunoglobulin superfamily member 22"/>
    <property type="match status" value="1"/>
</dbReference>
<dbReference type="PANTHER" id="PTHR13817">
    <property type="entry name" value="TITIN"/>
    <property type="match status" value="1"/>
</dbReference>
<evidence type="ECO:0000313" key="6">
    <source>
        <dbReference type="Proteomes" id="UP000007646"/>
    </source>
</evidence>
<reference evidence="5" key="2">
    <citation type="submission" date="2025-08" db="UniProtKB">
        <authorList>
            <consortium name="Ensembl"/>
        </authorList>
    </citation>
    <scope>IDENTIFICATION</scope>
    <source>
        <strain evidence="5">Isolate ISIS603380</strain>
    </source>
</reference>
<dbReference type="PANTHER" id="PTHR13817:SF153">
    <property type="entry name" value="IMMUNOGLOBULIN SUPERFAMILY MEMBER 22"/>
    <property type="match status" value="1"/>
</dbReference>
<dbReference type="InterPro" id="IPR007110">
    <property type="entry name" value="Ig-like_dom"/>
</dbReference>
<dbReference type="InterPro" id="IPR013098">
    <property type="entry name" value="Ig_I-set"/>
</dbReference>
<dbReference type="InterPro" id="IPR013783">
    <property type="entry name" value="Ig-like_fold"/>
</dbReference>
<keyword evidence="2" id="KW-0393">Immunoglobulin domain</keyword>
<sequence length="827" mass="91842">MTTIQHEQMLQEHVSMEFSSSSTTHVQTFSQTTKIRGEEVVTRKSSSSVELFSLVTRNSNIPAGESVPEFVEKPHPIAAPERDKAEFRAQVKGNPKSHISWKRQSGIRIKESAKIFYDSINEEHVLKLEPLTSDDSDNYKCIASNDHADAIYTVSLLVTEGQDKMDFKKMLKKSGPPPPKKKQKKVIDEKEMLEILSKVPKKDFERVCMVYGFTDFWGLLKKLKEMKKVEEKAIRILKSEDIKTKIDTTVTSDCIMELKDPNVKMVWIKGTEPLRIQYSLGRNYVKQTGSKYMLVITNVNMNDAGIYTLSVGNKRISAELTVLDKPLKFFGKMKPLKVTERQTAVFEIRLSKKVPDFVWKFNGKELKRDEKYESNKGEFSAEAGSPVQKAQLTIDRIPIKFVSTLKNVHVKERSCACLECELTSKDVRLHWKKDGQLLYHGTKYSMNHEGKQAELVIEDAQLSDCGEYTIVAMQDGDSTEYCSTATVTVEGASATVQSGMSDVHAATGSLAELCIVPMTSLPCRSPYHRPVLAGGTGCSPVTVKVGHMANIKVPFQGKPLPKVTWYKDGMEVTEEERVSMERGEDLALLTISKCAREDSGLVLLKLKNDYGSVTATLHLSVLEPPGLASQPQVSDVTKEAVTITWNAPTQDGGAPVLSYIVERRKKGSNLWVPVNKDPIQGTKCMVDGLLEDTEYEFRVIAVNKAGPGQPSMPSTSVVAKDPIKPPGLVQGLHVSDSSNSSISLAWQEPVEGDPPSGYILEMRAEDTKEWSKCTKIPISGFCYILGGLTERQKYFFRIQAVNEAGVGEPVELDEGVRAMPPPGEGGE</sequence>
<dbReference type="PROSITE" id="PS50835">
    <property type="entry name" value="IG_LIKE"/>
    <property type="match status" value="3"/>
</dbReference>
<evidence type="ECO:0000313" key="5">
    <source>
        <dbReference type="Ensembl" id="ENSLAFP00000023651.1"/>
    </source>
</evidence>
<dbReference type="InterPro" id="IPR036179">
    <property type="entry name" value="Ig-like_dom_sf"/>
</dbReference>
<dbReference type="PROSITE" id="PS50853">
    <property type="entry name" value="FN3"/>
    <property type="match status" value="2"/>
</dbReference>
<dbReference type="PRINTS" id="PR00014">
    <property type="entry name" value="FNTYPEIII"/>
</dbReference>
<evidence type="ECO:0000256" key="1">
    <source>
        <dbReference type="ARBA" id="ARBA00022737"/>
    </source>
</evidence>
<feature type="domain" description="Fibronectin type-III" evidence="4">
    <location>
        <begin position="725"/>
        <end position="822"/>
    </location>
</feature>
<evidence type="ECO:0000259" key="4">
    <source>
        <dbReference type="PROSITE" id="PS50853"/>
    </source>
</evidence>